<accession>A0A329BI12</accession>
<dbReference type="InterPro" id="IPR021225">
    <property type="entry name" value="Tlde1_dom"/>
</dbReference>
<dbReference type="EMBL" id="QLTK01000024">
    <property type="protein sequence ID" value="RAS22363.1"/>
    <property type="molecule type" value="Genomic_DNA"/>
</dbReference>
<organism evidence="2 3">
    <name type="scientific">Paraburkholderia bryophila</name>
    <dbReference type="NCBI Taxonomy" id="420952"/>
    <lineage>
        <taxon>Bacteria</taxon>
        <taxon>Pseudomonadati</taxon>
        <taxon>Pseudomonadota</taxon>
        <taxon>Betaproteobacteria</taxon>
        <taxon>Burkholderiales</taxon>
        <taxon>Burkholderiaceae</taxon>
        <taxon>Paraburkholderia</taxon>
    </lineage>
</organism>
<evidence type="ECO:0000313" key="2">
    <source>
        <dbReference type="EMBL" id="RAS22363.1"/>
    </source>
</evidence>
<dbReference type="AlphaFoldDB" id="A0A329BI12"/>
<proteinExistence type="predicted"/>
<sequence>MTWTYQQSTGHLRFNEAYIESGYSGKSAWKNHPEFQGFNGKGPIPRGRYTIGAPFTHPQTGIYSLRLTPGIGNVMFGRSGFLIHGDSQDHPGDASDGCIVVSLHARHRIWGSGDRALEVIE</sequence>
<dbReference type="Proteomes" id="UP000248918">
    <property type="component" value="Unassembled WGS sequence"/>
</dbReference>
<evidence type="ECO:0000313" key="3">
    <source>
        <dbReference type="Proteomes" id="UP000248918"/>
    </source>
</evidence>
<feature type="domain" description="Tlde1" evidence="1">
    <location>
        <begin position="22"/>
        <end position="109"/>
    </location>
</feature>
<dbReference type="InterPro" id="IPR038063">
    <property type="entry name" value="Transpep_catalytic_dom"/>
</dbReference>
<reference evidence="2 3" key="1">
    <citation type="submission" date="2018-06" db="EMBL/GenBank/DDBJ databases">
        <title>Genomic Encyclopedia of Type Strains, Phase III (KMG-III): the genomes of soil and plant-associated and newly described type strains.</title>
        <authorList>
            <person name="Whitman W."/>
        </authorList>
    </citation>
    <scope>NUCLEOTIDE SEQUENCE [LARGE SCALE GENOMIC DNA]</scope>
    <source>
        <strain evidence="2 3">LMG 23644</strain>
    </source>
</reference>
<gene>
    <name evidence="2" type="ORF">BX591_12473</name>
</gene>
<name>A0A329BI12_9BURK</name>
<dbReference type="Pfam" id="PF10908">
    <property type="entry name" value="Tlde1_dom"/>
    <property type="match status" value="1"/>
</dbReference>
<dbReference type="OrthoDB" id="7569468at2"/>
<comment type="caution">
    <text evidence="2">The sequence shown here is derived from an EMBL/GenBank/DDBJ whole genome shotgun (WGS) entry which is preliminary data.</text>
</comment>
<evidence type="ECO:0000259" key="1">
    <source>
        <dbReference type="Pfam" id="PF10908"/>
    </source>
</evidence>
<protein>
    <submittedName>
        <fullName evidence="2">Uncharacterized protein DUF2778</fullName>
    </submittedName>
</protein>
<dbReference type="Gene3D" id="2.40.440.10">
    <property type="entry name" value="L,D-transpeptidase catalytic domain-like"/>
    <property type="match status" value="1"/>
</dbReference>
<dbReference type="RefSeq" id="WP_111934383.1">
    <property type="nucleotide sequence ID" value="NZ_CADFFP010000026.1"/>
</dbReference>